<feature type="domain" description="Glutaredoxin" evidence="1">
    <location>
        <begin position="4"/>
        <end position="60"/>
    </location>
</feature>
<evidence type="ECO:0000313" key="4">
    <source>
        <dbReference type="Proteomes" id="UP000321525"/>
    </source>
</evidence>
<dbReference type="PROSITE" id="PS51354">
    <property type="entry name" value="GLUTAREDOXIN_2"/>
    <property type="match status" value="1"/>
</dbReference>
<evidence type="ECO:0000259" key="1">
    <source>
        <dbReference type="Pfam" id="PF00462"/>
    </source>
</evidence>
<dbReference type="RefSeq" id="WP_146797832.1">
    <property type="nucleotide sequence ID" value="NZ_VOLP01000004.1"/>
</dbReference>
<comment type="caution">
    <text evidence="3">The sequence shown here is derived from an EMBL/GenBank/DDBJ whole genome shotgun (WGS) entry which is preliminary data.</text>
</comment>
<dbReference type="GO" id="GO:0009055">
    <property type="term" value="F:electron transfer activity"/>
    <property type="evidence" value="ECO:0007669"/>
    <property type="project" value="TreeGrafter"/>
</dbReference>
<organism evidence="3 5">
    <name type="scientific">Colwellia hornerae</name>
    <dbReference type="NCBI Taxonomy" id="89402"/>
    <lineage>
        <taxon>Bacteria</taxon>
        <taxon>Pseudomonadati</taxon>
        <taxon>Pseudomonadota</taxon>
        <taxon>Gammaproteobacteria</taxon>
        <taxon>Alteromonadales</taxon>
        <taxon>Colwelliaceae</taxon>
        <taxon>Colwellia</taxon>
    </lineage>
</organism>
<dbReference type="Gene3D" id="3.40.30.10">
    <property type="entry name" value="Glutaredoxin"/>
    <property type="match status" value="1"/>
</dbReference>
<dbReference type="Proteomes" id="UP000321525">
    <property type="component" value="Unassembled WGS sequence"/>
</dbReference>
<dbReference type="PANTHER" id="PTHR34386">
    <property type="entry name" value="GLUTAREDOXIN"/>
    <property type="match status" value="1"/>
</dbReference>
<dbReference type="SUPFAM" id="SSF52833">
    <property type="entry name" value="Thioredoxin-like"/>
    <property type="match status" value="1"/>
</dbReference>
<dbReference type="InterPro" id="IPR051548">
    <property type="entry name" value="Grx-like_ET"/>
</dbReference>
<dbReference type="InterPro" id="IPR002109">
    <property type="entry name" value="Glutaredoxin"/>
</dbReference>
<dbReference type="EMBL" id="VOLQ01000001">
    <property type="protein sequence ID" value="TWX72313.1"/>
    <property type="molecule type" value="Genomic_DNA"/>
</dbReference>
<protein>
    <submittedName>
        <fullName evidence="3">Glutaredoxin family protein</fullName>
    </submittedName>
</protein>
<accession>A0A5C6QUG7</accession>
<dbReference type="AlphaFoldDB" id="A0A5C6QUG7"/>
<dbReference type="PROSITE" id="PS00195">
    <property type="entry name" value="GLUTAREDOXIN_1"/>
    <property type="match status" value="1"/>
</dbReference>
<evidence type="ECO:0000313" key="3">
    <source>
        <dbReference type="EMBL" id="TWX72313.1"/>
    </source>
</evidence>
<dbReference type="OrthoDB" id="9795531at2"/>
<reference evidence="3 5" key="1">
    <citation type="submission" date="2019-07" db="EMBL/GenBank/DDBJ databases">
        <title>Genomes of sea-ice associated Colwellia species.</title>
        <authorList>
            <person name="Bowman J.P."/>
        </authorList>
    </citation>
    <scope>NUCLEOTIDE SEQUENCE [LARGE SCALE GENOMIC DNA]</scope>
    <source>
        <strain evidence="2 4">ACAM 607</strain>
        <strain evidence="3 5">IC036</strain>
    </source>
</reference>
<dbReference type="InterPro" id="IPR036249">
    <property type="entry name" value="Thioredoxin-like_sf"/>
</dbReference>
<sequence>MKKIVLYSMSNCPHCDTAKAYLDKNNIAYRLCNVKTAAGQKEFRRANFRSVPVIKIGEQYLQGFKVNTFKALYED</sequence>
<dbReference type="InterPro" id="IPR011767">
    <property type="entry name" value="GLR_AS"/>
</dbReference>
<name>A0A5C6QUG7_9GAMM</name>
<proteinExistence type="predicted"/>
<dbReference type="GO" id="GO:0045454">
    <property type="term" value="P:cell redox homeostasis"/>
    <property type="evidence" value="ECO:0007669"/>
    <property type="project" value="TreeGrafter"/>
</dbReference>
<dbReference type="EMBL" id="VOLR01000003">
    <property type="protein sequence ID" value="TWX62355.1"/>
    <property type="molecule type" value="Genomic_DNA"/>
</dbReference>
<dbReference type="Pfam" id="PF00462">
    <property type="entry name" value="Glutaredoxin"/>
    <property type="match status" value="1"/>
</dbReference>
<dbReference type="PANTHER" id="PTHR34386:SF1">
    <property type="entry name" value="GLUTAREDOXIN-LIKE PROTEIN NRDH"/>
    <property type="match status" value="1"/>
</dbReference>
<evidence type="ECO:0000313" key="5">
    <source>
        <dbReference type="Proteomes" id="UP000321917"/>
    </source>
</evidence>
<dbReference type="Proteomes" id="UP000321917">
    <property type="component" value="Unassembled WGS sequence"/>
</dbReference>
<gene>
    <name evidence="2" type="ORF">ESZ26_02920</name>
    <name evidence="3" type="ORF">ESZ27_00445</name>
</gene>
<evidence type="ECO:0000313" key="2">
    <source>
        <dbReference type="EMBL" id="TWX62355.1"/>
    </source>
</evidence>
<keyword evidence="4" id="KW-1185">Reference proteome</keyword>
<dbReference type="CDD" id="cd02976">
    <property type="entry name" value="NrdH"/>
    <property type="match status" value="1"/>
</dbReference>